<accession>G8BRE4</accession>
<dbReference type="GO" id="GO:0016020">
    <property type="term" value="C:membrane"/>
    <property type="evidence" value="ECO:0007669"/>
    <property type="project" value="UniProtKB-SubCell"/>
</dbReference>
<dbReference type="OrthoDB" id="439943at2759"/>
<feature type="active site" description="Nucleophile" evidence="6">
    <location>
        <position position="291"/>
    </location>
</feature>
<dbReference type="GO" id="GO:0000032">
    <property type="term" value="P:cell wall mannoprotein biosynthetic process"/>
    <property type="evidence" value="ECO:0007669"/>
    <property type="project" value="EnsemblFungi"/>
</dbReference>
<keyword evidence="7" id="KW-0812">Transmembrane</keyword>
<dbReference type="Pfam" id="PF01793">
    <property type="entry name" value="Glyco_transf_15"/>
    <property type="match status" value="1"/>
</dbReference>
<dbReference type="PANTHER" id="PTHR31121">
    <property type="entry name" value="ALPHA-1,2 MANNOSYLTRANSFERASE KTR1"/>
    <property type="match status" value="1"/>
</dbReference>
<keyword evidence="7" id="KW-1133">Transmembrane helix</keyword>
<keyword evidence="5" id="KW-0735">Signal-anchor</keyword>
<evidence type="ECO:0000256" key="6">
    <source>
        <dbReference type="PIRSR" id="PIRSR018153-1"/>
    </source>
</evidence>
<evidence type="ECO:0000313" key="8">
    <source>
        <dbReference type="EMBL" id="CCE62320.1"/>
    </source>
</evidence>
<dbReference type="GeneID" id="11535252"/>
<dbReference type="FunFam" id="3.90.550.10:FF:000051">
    <property type="entry name" value="Alpha-1,2-mannosyltransferase (Ktr4)"/>
    <property type="match status" value="1"/>
</dbReference>
<dbReference type="GO" id="GO:0006491">
    <property type="term" value="P:N-glycan processing"/>
    <property type="evidence" value="ECO:0007669"/>
    <property type="project" value="EnsemblFungi"/>
</dbReference>
<protein>
    <recommendedName>
        <fullName evidence="10">Glycosyltransferase family 15 protein</fullName>
    </recommendedName>
</protein>
<evidence type="ECO:0008006" key="10">
    <source>
        <dbReference type="Google" id="ProtNLM"/>
    </source>
</evidence>
<dbReference type="Proteomes" id="UP000005666">
    <property type="component" value="Chromosome 3"/>
</dbReference>
<dbReference type="HOGENOM" id="CLU_024327_4_1_1"/>
<dbReference type="GO" id="GO:0006493">
    <property type="term" value="P:protein O-linked glycosylation"/>
    <property type="evidence" value="ECO:0007669"/>
    <property type="project" value="EnsemblFungi"/>
</dbReference>
<dbReference type="RefSeq" id="XP_003684754.1">
    <property type="nucleotide sequence ID" value="XM_003684706.1"/>
</dbReference>
<dbReference type="InterPro" id="IPR002685">
    <property type="entry name" value="Glyco_trans_15"/>
</dbReference>
<dbReference type="EMBL" id="HE612858">
    <property type="protein sequence ID" value="CCE62320.1"/>
    <property type="molecule type" value="Genomic_DNA"/>
</dbReference>
<gene>
    <name evidence="8" type="primary">TPHA0C01640</name>
    <name evidence="8" type="ordered locus">TPHA_0C01640</name>
</gene>
<evidence type="ECO:0000256" key="1">
    <source>
        <dbReference type="ARBA" id="ARBA00004606"/>
    </source>
</evidence>
<evidence type="ECO:0000256" key="3">
    <source>
        <dbReference type="ARBA" id="ARBA00022676"/>
    </source>
</evidence>
<dbReference type="GO" id="GO:0005797">
    <property type="term" value="C:Golgi medial cisterna"/>
    <property type="evidence" value="ECO:0007669"/>
    <property type="project" value="EnsemblFungi"/>
</dbReference>
<comment type="similarity">
    <text evidence="2">Belongs to the glycosyltransferase 15 family.</text>
</comment>
<organism evidence="8 9">
    <name type="scientific">Tetrapisispora phaffii (strain ATCC 24235 / CBS 4417 / NBRC 1672 / NRRL Y-8282 / UCD 70-5)</name>
    <name type="common">Yeast</name>
    <name type="synonym">Fabospora phaffii</name>
    <dbReference type="NCBI Taxonomy" id="1071381"/>
    <lineage>
        <taxon>Eukaryota</taxon>
        <taxon>Fungi</taxon>
        <taxon>Dikarya</taxon>
        <taxon>Ascomycota</taxon>
        <taxon>Saccharomycotina</taxon>
        <taxon>Saccharomycetes</taxon>
        <taxon>Saccharomycetales</taxon>
        <taxon>Saccharomycetaceae</taxon>
        <taxon>Tetrapisispora</taxon>
    </lineage>
</organism>
<dbReference type="eggNOG" id="KOG4472">
    <property type="taxonomic scope" value="Eukaryota"/>
</dbReference>
<keyword evidence="4" id="KW-0808">Transferase</keyword>
<dbReference type="AlphaFoldDB" id="G8BRE4"/>
<dbReference type="PANTHER" id="PTHR31121:SF8">
    <property type="entry name" value="GLYCOLIPID 2-ALPHA-MANNOSYLTRANSFERASE-RELATED"/>
    <property type="match status" value="1"/>
</dbReference>
<keyword evidence="3" id="KW-0328">Glycosyltransferase</keyword>
<dbReference type="GO" id="GO:0000026">
    <property type="term" value="F:alpha-1,2-mannosyltransferase activity"/>
    <property type="evidence" value="ECO:0007669"/>
    <property type="project" value="EnsemblFungi"/>
</dbReference>
<dbReference type="SUPFAM" id="SSF53448">
    <property type="entry name" value="Nucleotide-diphospho-sugar transferases"/>
    <property type="match status" value="1"/>
</dbReference>
<dbReference type="OMA" id="FEVANLH"/>
<evidence type="ECO:0000256" key="2">
    <source>
        <dbReference type="ARBA" id="ARBA00007677"/>
    </source>
</evidence>
<keyword evidence="9" id="KW-1185">Reference proteome</keyword>
<evidence type="ECO:0000256" key="5">
    <source>
        <dbReference type="ARBA" id="ARBA00022968"/>
    </source>
</evidence>
<name>G8BRE4_TETPH</name>
<evidence type="ECO:0000313" key="9">
    <source>
        <dbReference type="Proteomes" id="UP000005666"/>
    </source>
</evidence>
<evidence type="ECO:0000256" key="7">
    <source>
        <dbReference type="SAM" id="Phobius"/>
    </source>
</evidence>
<proteinExistence type="inferred from homology"/>
<dbReference type="Gene3D" id="3.90.550.10">
    <property type="entry name" value="Spore Coat Polysaccharide Biosynthesis Protein SpsA, Chain A"/>
    <property type="match status" value="1"/>
</dbReference>
<reference evidence="8 9" key="1">
    <citation type="journal article" date="2011" name="Proc. Natl. Acad. Sci. U.S.A.">
        <title>Evolutionary erosion of yeast sex chromosomes by mating-type switching accidents.</title>
        <authorList>
            <person name="Gordon J.L."/>
            <person name="Armisen D."/>
            <person name="Proux-Wera E."/>
            <person name="Oheigeartaigh S.S."/>
            <person name="Byrne K.P."/>
            <person name="Wolfe K.H."/>
        </authorList>
    </citation>
    <scope>NUCLEOTIDE SEQUENCE [LARGE SCALE GENOMIC DNA]</scope>
    <source>
        <strain evidence="9">ATCC 24235 / CBS 4417 / NBRC 1672 / NRRL Y-8282 / UCD 70-5</strain>
    </source>
</reference>
<sequence length="404" mass="47805">MRLRTIYIKKKFLKLLFVSFSIISLITILTKITNNLTTSPPPPPPLVINKDRILNTFPSVNATYDIMKDLEDSFSEDKIGTRPSACFVTLVRNEEMDDMVNSVAYIREKFNKNYNYPWVFLNDEEFTDEFKDKISEAAGNITIEYGLVPEEHWSYPDYIDTDKAAETRIRMSDIIYGDSESYRHMCRYQSGFFWRHELLDKYDWYWRVEPGIGYFCDILDDPFQYMQDNKKVYGFTITIHEFESTIKSLWQTTRDFVANNTEYIAKNNLIDFISDNNGETYNLCHFWSNFEIGNLNFWRSEAYNEYFDYLDHAGGFFYERWGDAPVHSIAASLFLPKDAIHFFPEISYYHVPYTNCPIDNAIYEKYNCECNQDDDFTWQDYSCGVQYHNAQNLTKPMGWTNHTG</sequence>
<comment type="subcellular location">
    <subcellularLocation>
        <location evidence="1">Membrane</location>
        <topology evidence="1">Single-pass type II membrane protein</topology>
    </subcellularLocation>
</comment>
<dbReference type="KEGG" id="tpf:TPHA_0C01640"/>
<evidence type="ECO:0000256" key="4">
    <source>
        <dbReference type="ARBA" id="ARBA00022679"/>
    </source>
</evidence>
<feature type="transmembrane region" description="Helical" evidence="7">
    <location>
        <begin position="12"/>
        <end position="30"/>
    </location>
</feature>
<keyword evidence="7" id="KW-0472">Membrane</keyword>
<dbReference type="InterPro" id="IPR029044">
    <property type="entry name" value="Nucleotide-diphossugar_trans"/>
</dbReference>
<dbReference type="PIRSF" id="PIRSF018153">
    <property type="entry name" value="Glyco_trans_15"/>
    <property type="match status" value="1"/>
</dbReference>